<evidence type="ECO:0000256" key="3">
    <source>
        <dbReference type="ARBA" id="ARBA00023082"/>
    </source>
</evidence>
<dbReference type="Gene3D" id="1.10.10.10">
    <property type="entry name" value="Winged helix-like DNA-binding domain superfamily/Winged helix DNA-binding domain"/>
    <property type="match status" value="1"/>
</dbReference>
<gene>
    <name evidence="6" type="ORF">GCM10023352_17720</name>
</gene>
<evidence type="ECO:0000313" key="7">
    <source>
        <dbReference type="Proteomes" id="UP001500187"/>
    </source>
</evidence>
<evidence type="ECO:0000256" key="1">
    <source>
        <dbReference type="ARBA" id="ARBA00010641"/>
    </source>
</evidence>
<keyword evidence="4" id="KW-0804">Transcription</keyword>
<reference evidence="7" key="1">
    <citation type="journal article" date="2019" name="Int. J. Syst. Evol. Microbiol.">
        <title>The Global Catalogue of Microorganisms (GCM) 10K type strain sequencing project: providing services to taxonomists for standard genome sequencing and annotation.</title>
        <authorList>
            <consortium name="The Broad Institute Genomics Platform"/>
            <consortium name="The Broad Institute Genome Sequencing Center for Infectious Disease"/>
            <person name="Wu L."/>
            <person name="Ma J."/>
        </authorList>
    </citation>
    <scope>NUCLEOTIDE SEQUENCE [LARGE SCALE GENOMIC DNA]</scope>
    <source>
        <strain evidence="7">JCM 18541</strain>
    </source>
</reference>
<comment type="caution">
    <text evidence="6">The sequence shown here is derived from an EMBL/GenBank/DDBJ whole genome shotgun (WGS) entry which is preliminary data.</text>
</comment>
<organism evidence="6 7">
    <name type="scientific">Rothia endophytica</name>
    <dbReference type="NCBI Taxonomy" id="1324766"/>
    <lineage>
        <taxon>Bacteria</taxon>
        <taxon>Bacillati</taxon>
        <taxon>Actinomycetota</taxon>
        <taxon>Actinomycetes</taxon>
        <taxon>Micrococcales</taxon>
        <taxon>Micrococcaceae</taxon>
        <taxon>Rothia</taxon>
    </lineage>
</organism>
<accession>A0ABP9BR56</accession>
<keyword evidence="7" id="KW-1185">Reference proteome</keyword>
<dbReference type="EMBL" id="BAABKP010000004">
    <property type="protein sequence ID" value="GAA4798431.1"/>
    <property type="molecule type" value="Genomic_DNA"/>
</dbReference>
<evidence type="ECO:0000259" key="5">
    <source>
        <dbReference type="Pfam" id="PF08281"/>
    </source>
</evidence>
<keyword evidence="2" id="KW-0805">Transcription regulation</keyword>
<dbReference type="Proteomes" id="UP001500187">
    <property type="component" value="Unassembled WGS sequence"/>
</dbReference>
<feature type="domain" description="RNA polymerase sigma factor 70 region 4 type 2" evidence="5">
    <location>
        <begin position="29"/>
        <end position="77"/>
    </location>
</feature>
<protein>
    <recommendedName>
        <fullName evidence="5">RNA polymerase sigma factor 70 region 4 type 2 domain-containing protein</fullName>
    </recommendedName>
</protein>
<dbReference type="SUPFAM" id="SSF88659">
    <property type="entry name" value="Sigma3 and sigma4 domains of RNA polymerase sigma factors"/>
    <property type="match status" value="1"/>
</dbReference>
<dbReference type="InterPro" id="IPR013249">
    <property type="entry name" value="RNA_pol_sigma70_r4_t2"/>
</dbReference>
<evidence type="ECO:0000313" key="6">
    <source>
        <dbReference type="EMBL" id="GAA4798431.1"/>
    </source>
</evidence>
<keyword evidence="3" id="KW-0731">Sigma factor</keyword>
<dbReference type="RefSeq" id="WP_425570039.1">
    <property type="nucleotide sequence ID" value="NZ_BAABKP010000004.1"/>
</dbReference>
<comment type="similarity">
    <text evidence="1">Belongs to the sigma-70 factor family. ECF subfamily.</text>
</comment>
<dbReference type="CDD" id="cd06171">
    <property type="entry name" value="Sigma70_r4"/>
    <property type="match status" value="1"/>
</dbReference>
<sequence length="91" mass="9810">MRLASKLRDLSSRTVATAPAADAGIEICDALNRLVSAHAELFRLIHWDGLTLVEAAQVCGIPSSTVRSRYHAAKRALRASLDSLLAQQAKN</sequence>
<dbReference type="InterPro" id="IPR036388">
    <property type="entry name" value="WH-like_DNA-bd_sf"/>
</dbReference>
<dbReference type="InterPro" id="IPR013324">
    <property type="entry name" value="RNA_pol_sigma_r3/r4-like"/>
</dbReference>
<name>A0ABP9BR56_9MICC</name>
<proteinExistence type="inferred from homology"/>
<dbReference type="Pfam" id="PF08281">
    <property type="entry name" value="Sigma70_r4_2"/>
    <property type="match status" value="1"/>
</dbReference>
<evidence type="ECO:0000256" key="2">
    <source>
        <dbReference type="ARBA" id="ARBA00023015"/>
    </source>
</evidence>
<evidence type="ECO:0000256" key="4">
    <source>
        <dbReference type="ARBA" id="ARBA00023163"/>
    </source>
</evidence>